<evidence type="ECO:0000313" key="2">
    <source>
        <dbReference type="Proteomes" id="UP001309876"/>
    </source>
</evidence>
<proteinExistence type="predicted"/>
<organism evidence="1 2">
    <name type="scientific">Lithohypha guttulata</name>
    <dbReference type="NCBI Taxonomy" id="1690604"/>
    <lineage>
        <taxon>Eukaryota</taxon>
        <taxon>Fungi</taxon>
        <taxon>Dikarya</taxon>
        <taxon>Ascomycota</taxon>
        <taxon>Pezizomycotina</taxon>
        <taxon>Eurotiomycetes</taxon>
        <taxon>Chaetothyriomycetidae</taxon>
        <taxon>Chaetothyriales</taxon>
        <taxon>Trichomeriaceae</taxon>
        <taxon>Lithohypha</taxon>
    </lineage>
</organism>
<protein>
    <submittedName>
        <fullName evidence="1">Uncharacterized protein</fullName>
    </submittedName>
</protein>
<dbReference type="AlphaFoldDB" id="A0AAN7T3L7"/>
<name>A0AAN7T3L7_9EURO</name>
<comment type="caution">
    <text evidence="1">The sequence shown here is derived from an EMBL/GenBank/DDBJ whole genome shotgun (WGS) entry which is preliminary data.</text>
</comment>
<dbReference type="Proteomes" id="UP001309876">
    <property type="component" value="Unassembled WGS sequence"/>
</dbReference>
<sequence length="186" mass="21040">MPESWAMYADPSTKLYEALGMHKSLSMGDHNPGYIRRSLAENMLASIMQGVRRIPEGDIRGAGSWKTNGGEFLFEWQEQAEDWKLMWCHRMRNSRDHTEVEELSRIIGLGGPVSVNVSEQMNSKIITGARSSSVVSNEDSVLHEKLEKLPSSNPNTGLRRSLSVRRQSWAIKTSILRRSLSIRVRA</sequence>
<dbReference type="EMBL" id="JAVRRJ010000002">
    <property type="protein sequence ID" value="KAK5089081.1"/>
    <property type="molecule type" value="Genomic_DNA"/>
</dbReference>
<dbReference type="InterPro" id="IPR032801">
    <property type="entry name" value="PXL2A/B/C"/>
</dbReference>
<keyword evidence="2" id="KW-1185">Reference proteome</keyword>
<evidence type="ECO:0000313" key="1">
    <source>
        <dbReference type="EMBL" id="KAK5089081.1"/>
    </source>
</evidence>
<accession>A0AAN7T3L7</accession>
<dbReference type="Pfam" id="PF13911">
    <property type="entry name" value="AhpC-TSA_2"/>
    <property type="match status" value="1"/>
</dbReference>
<reference evidence="1 2" key="1">
    <citation type="submission" date="2023-08" db="EMBL/GenBank/DDBJ databases">
        <title>Black Yeasts Isolated from many extreme environments.</title>
        <authorList>
            <person name="Coleine C."/>
            <person name="Stajich J.E."/>
            <person name="Selbmann L."/>
        </authorList>
    </citation>
    <scope>NUCLEOTIDE SEQUENCE [LARGE SCALE GENOMIC DNA]</scope>
    <source>
        <strain evidence="1 2">CCFEE 5910</strain>
    </source>
</reference>
<gene>
    <name evidence="1" type="ORF">LTR05_003305</name>
</gene>